<evidence type="ECO:0000313" key="3">
    <source>
        <dbReference type="Proteomes" id="UP000006753"/>
    </source>
</evidence>
<dbReference type="KEGG" id="mbe:MBM_07561"/>
<reference evidence="2 3" key="1">
    <citation type="journal article" date="2012" name="BMC Genomics">
        <title>Sequencing the genome of Marssonina brunnea reveals fungus-poplar co-evolution.</title>
        <authorList>
            <person name="Zhu S."/>
            <person name="Cao Y.-Z."/>
            <person name="Jiang C."/>
            <person name="Tan B.-Y."/>
            <person name="Wang Z."/>
            <person name="Feng S."/>
            <person name="Zhang L."/>
            <person name="Su X.-H."/>
            <person name="Brejova B."/>
            <person name="Vinar T."/>
            <person name="Xu M."/>
            <person name="Wang M.-X."/>
            <person name="Zhang S.-G."/>
            <person name="Huang M.-R."/>
            <person name="Wu R."/>
            <person name="Zhou Y."/>
        </authorList>
    </citation>
    <scope>NUCLEOTIDE SEQUENCE [LARGE SCALE GENOMIC DNA]</scope>
    <source>
        <strain evidence="2 3">MB_m1</strain>
    </source>
</reference>
<dbReference type="HOGENOM" id="CLU_1294646_0_0_1"/>
<evidence type="ECO:0000313" key="2">
    <source>
        <dbReference type="EMBL" id="EKD14331.1"/>
    </source>
</evidence>
<dbReference type="GeneID" id="18763496"/>
<evidence type="ECO:0000256" key="1">
    <source>
        <dbReference type="SAM" id="MobiDB-lite"/>
    </source>
</evidence>
<protein>
    <submittedName>
        <fullName evidence="2">Uncharacterized protein</fullName>
    </submittedName>
</protein>
<dbReference type="InParanoid" id="K1WN58"/>
<gene>
    <name evidence="2" type="ORF">MBM_07561</name>
</gene>
<keyword evidence="3" id="KW-1185">Reference proteome</keyword>
<dbReference type="OrthoDB" id="3548155at2759"/>
<name>K1WN58_MARBU</name>
<accession>K1WN58</accession>
<feature type="region of interest" description="Disordered" evidence="1">
    <location>
        <begin position="22"/>
        <end position="42"/>
    </location>
</feature>
<sequence>MTDTWDADRTLNDIRLFLQNHHRIPLEPPHGRDTQPHPSPDQRYGTIILPLLTLPTGTDRGNLHWPTVQSFLEALTPLLYTASEACRISDAERHDQALRIVGELLRDQDPRMGVAAITSYSCFETVRLSVNLALDAAPLRSDHGSQVVAVAVIGDFSGGNIVTSSPLRRIEFPVSHGGIFVVGSTPGPILVQNMVFEGERYQLEFFLPDLSSS</sequence>
<dbReference type="EMBL" id="JH921446">
    <property type="protein sequence ID" value="EKD14331.1"/>
    <property type="molecule type" value="Genomic_DNA"/>
</dbReference>
<dbReference type="AlphaFoldDB" id="K1WN58"/>
<dbReference type="Proteomes" id="UP000006753">
    <property type="component" value="Unassembled WGS sequence"/>
</dbReference>
<organism evidence="2 3">
    <name type="scientific">Marssonina brunnea f. sp. multigermtubi (strain MB_m1)</name>
    <name type="common">Marssonina leaf spot fungus</name>
    <dbReference type="NCBI Taxonomy" id="1072389"/>
    <lineage>
        <taxon>Eukaryota</taxon>
        <taxon>Fungi</taxon>
        <taxon>Dikarya</taxon>
        <taxon>Ascomycota</taxon>
        <taxon>Pezizomycotina</taxon>
        <taxon>Leotiomycetes</taxon>
        <taxon>Helotiales</taxon>
        <taxon>Drepanopezizaceae</taxon>
        <taxon>Drepanopeziza</taxon>
    </lineage>
</organism>
<proteinExistence type="predicted"/>